<evidence type="ECO:0000313" key="14">
    <source>
        <dbReference type="EMBL" id="KXS09906.1"/>
    </source>
</evidence>
<dbReference type="GO" id="GO:0005634">
    <property type="term" value="C:nucleus"/>
    <property type="evidence" value="ECO:0007669"/>
    <property type="project" value="UniProtKB-SubCell"/>
</dbReference>
<comment type="subcellular location">
    <subcellularLocation>
        <location evidence="7">Nucleus</location>
    </subcellularLocation>
</comment>
<keyword evidence="1" id="KW-0479">Metal-binding</keyword>
<evidence type="ECO:0000256" key="5">
    <source>
        <dbReference type="ARBA" id="ARBA00023163"/>
    </source>
</evidence>
<keyword evidence="15" id="KW-1185">Reference proteome</keyword>
<dbReference type="Gene3D" id="1.10.10.10">
    <property type="entry name" value="Winged helix-like DNA-binding domain superfamily/Winged helix DNA-binding domain"/>
    <property type="match status" value="1"/>
</dbReference>
<keyword evidence="3" id="KW-0862">Zinc</keyword>
<dbReference type="AlphaFoldDB" id="A0A138ZZH2"/>
<evidence type="ECO:0000313" key="15">
    <source>
        <dbReference type="Proteomes" id="UP000070544"/>
    </source>
</evidence>
<evidence type="ECO:0000256" key="4">
    <source>
        <dbReference type="ARBA" id="ARBA00023015"/>
    </source>
</evidence>
<dbReference type="STRING" id="1344416.A0A138ZZH2"/>
<protein>
    <recommendedName>
        <fullName evidence="7">Transcriptional adapter 2</fullName>
    </recommendedName>
</protein>
<dbReference type="GO" id="GO:0006338">
    <property type="term" value="P:chromatin remodeling"/>
    <property type="evidence" value="ECO:0007669"/>
    <property type="project" value="TreeGrafter"/>
</dbReference>
<name>A0A138ZZH2_GONPJ</name>
<proteinExistence type="predicted"/>
<dbReference type="PROSITE" id="PS50934">
    <property type="entry name" value="SWIRM"/>
    <property type="match status" value="1"/>
</dbReference>
<dbReference type="Gene3D" id="3.30.60.90">
    <property type="match status" value="1"/>
</dbReference>
<dbReference type="InterPro" id="IPR041983">
    <property type="entry name" value="ADA2-like_ZZ"/>
</dbReference>
<dbReference type="PIRSF" id="PIRSF025024">
    <property type="entry name" value="Transcriptional_adaptor_2"/>
    <property type="match status" value="1"/>
</dbReference>
<dbReference type="FunFam" id="1.10.10.60:FF:000110">
    <property type="entry name" value="Transcriptional adapter"/>
    <property type="match status" value="1"/>
</dbReference>
<dbReference type="GO" id="GO:0006357">
    <property type="term" value="P:regulation of transcription by RNA polymerase II"/>
    <property type="evidence" value="ECO:0007669"/>
    <property type="project" value="InterPro"/>
</dbReference>
<dbReference type="InterPro" id="IPR055141">
    <property type="entry name" value="TADA2A_B-like_dom"/>
</dbReference>
<dbReference type="InterPro" id="IPR017884">
    <property type="entry name" value="SANT_dom"/>
</dbReference>
<dbReference type="EMBL" id="KQ965844">
    <property type="protein sequence ID" value="KXS09906.1"/>
    <property type="molecule type" value="Genomic_DNA"/>
</dbReference>
<dbReference type="OMA" id="RDDIRVF"/>
<gene>
    <name evidence="14" type="ORF">M427DRAFT_74813</name>
</gene>
<feature type="domain" description="SWIRM" evidence="12">
    <location>
        <begin position="450"/>
        <end position="545"/>
    </location>
</feature>
<dbReference type="InterPro" id="IPR001005">
    <property type="entry name" value="SANT/Myb"/>
</dbReference>
<dbReference type="InterPro" id="IPR009057">
    <property type="entry name" value="Homeodomain-like_sf"/>
</dbReference>
<reference evidence="14 15" key="1">
    <citation type="journal article" date="2015" name="Genome Biol. Evol.">
        <title>Phylogenomic analyses indicate that early fungi evolved digesting cell walls of algal ancestors of land plants.</title>
        <authorList>
            <person name="Chang Y."/>
            <person name="Wang S."/>
            <person name="Sekimoto S."/>
            <person name="Aerts A.L."/>
            <person name="Choi C."/>
            <person name="Clum A."/>
            <person name="LaButti K.M."/>
            <person name="Lindquist E.A."/>
            <person name="Yee Ngan C."/>
            <person name="Ohm R.A."/>
            <person name="Salamov A.A."/>
            <person name="Grigoriev I.V."/>
            <person name="Spatafora J.W."/>
            <person name="Berbee M.L."/>
        </authorList>
    </citation>
    <scope>NUCLEOTIDE SEQUENCE [LARGE SCALE GENOMIC DNA]</scope>
    <source>
        <strain evidence="14 15">JEL478</strain>
    </source>
</reference>
<evidence type="ECO:0000256" key="2">
    <source>
        <dbReference type="ARBA" id="ARBA00022771"/>
    </source>
</evidence>
<keyword evidence="2 8" id="KW-0863">Zinc-finger</keyword>
<evidence type="ECO:0000256" key="9">
    <source>
        <dbReference type="SAM" id="MobiDB-lite"/>
    </source>
</evidence>
<evidence type="ECO:0000256" key="8">
    <source>
        <dbReference type="PROSITE-ProRule" id="PRU00228"/>
    </source>
</evidence>
<dbReference type="GO" id="GO:0008270">
    <property type="term" value="F:zinc ion binding"/>
    <property type="evidence" value="ECO:0007669"/>
    <property type="project" value="UniProtKB-KW"/>
</dbReference>
<dbReference type="GO" id="GO:0003713">
    <property type="term" value="F:transcription coactivator activity"/>
    <property type="evidence" value="ECO:0007669"/>
    <property type="project" value="InterPro"/>
</dbReference>
<accession>A0A138ZZH2</accession>
<evidence type="ECO:0000256" key="6">
    <source>
        <dbReference type="ARBA" id="ARBA00023242"/>
    </source>
</evidence>
<dbReference type="Pfam" id="PF04433">
    <property type="entry name" value="SWIRM"/>
    <property type="match status" value="1"/>
</dbReference>
<dbReference type="Pfam" id="PF25299">
    <property type="entry name" value="ZZ_ADA2"/>
    <property type="match status" value="1"/>
</dbReference>
<feature type="region of interest" description="Disordered" evidence="9">
    <location>
        <begin position="1"/>
        <end position="26"/>
    </location>
</feature>
<dbReference type="InterPro" id="IPR036388">
    <property type="entry name" value="WH-like_DNA-bd_sf"/>
</dbReference>
<dbReference type="Proteomes" id="UP000070544">
    <property type="component" value="Unassembled WGS sequence"/>
</dbReference>
<evidence type="ECO:0000259" key="11">
    <source>
        <dbReference type="PROSITE" id="PS50135"/>
    </source>
</evidence>
<dbReference type="SMART" id="SM00717">
    <property type="entry name" value="SANT"/>
    <property type="match status" value="1"/>
</dbReference>
<evidence type="ECO:0000259" key="12">
    <source>
        <dbReference type="PROSITE" id="PS50934"/>
    </source>
</evidence>
<dbReference type="Pfam" id="PF22941">
    <property type="entry name" value="TADA2A-like_3rd"/>
    <property type="match status" value="1"/>
</dbReference>
<dbReference type="InterPro" id="IPR016827">
    <property type="entry name" value="Ada2/TADA2"/>
</dbReference>
<dbReference type="GO" id="GO:0003682">
    <property type="term" value="F:chromatin binding"/>
    <property type="evidence" value="ECO:0007669"/>
    <property type="project" value="TreeGrafter"/>
</dbReference>
<keyword evidence="4 7" id="KW-0805">Transcription regulation</keyword>
<dbReference type="InterPro" id="IPR000433">
    <property type="entry name" value="Znf_ZZ"/>
</dbReference>
<dbReference type="FunFam" id="1.10.10.10:FF:000087">
    <property type="entry name" value="Transcriptional adapter 2"/>
    <property type="match status" value="1"/>
</dbReference>
<dbReference type="CDD" id="cd00167">
    <property type="entry name" value="SANT"/>
    <property type="match status" value="1"/>
</dbReference>
<dbReference type="InterPro" id="IPR043145">
    <property type="entry name" value="Znf_ZZ_sf"/>
</dbReference>
<evidence type="ECO:0000259" key="13">
    <source>
        <dbReference type="PROSITE" id="PS51293"/>
    </source>
</evidence>
<dbReference type="Gene3D" id="1.10.10.60">
    <property type="entry name" value="Homeodomain-like"/>
    <property type="match status" value="1"/>
</dbReference>
<dbReference type="OrthoDB" id="270417at2759"/>
<feature type="domain" description="ZZ-type" evidence="11">
    <location>
        <begin position="28"/>
        <end position="87"/>
    </location>
</feature>
<dbReference type="GO" id="GO:0070461">
    <property type="term" value="C:SAGA-type complex"/>
    <property type="evidence" value="ECO:0007669"/>
    <property type="project" value="TreeGrafter"/>
</dbReference>
<feature type="domain" description="SANT" evidence="13">
    <location>
        <begin position="89"/>
        <end position="141"/>
    </location>
</feature>
<evidence type="ECO:0000256" key="7">
    <source>
        <dbReference type="PIRNR" id="PIRNR025024"/>
    </source>
</evidence>
<evidence type="ECO:0000259" key="10">
    <source>
        <dbReference type="PROSITE" id="PS50090"/>
    </source>
</evidence>
<dbReference type="SMART" id="SM00291">
    <property type="entry name" value="ZnF_ZZ"/>
    <property type="match status" value="1"/>
</dbReference>
<evidence type="ECO:0000256" key="1">
    <source>
        <dbReference type="ARBA" id="ARBA00022723"/>
    </source>
</evidence>
<dbReference type="CDD" id="cd02335">
    <property type="entry name" value="ZZ_ADA2"/>
    <property type="match status" value="1"/>
</dbReference>
<dbReference type="InterPro" id="IPR007526">
    <property type="entry name" value="SWIRM"/>
</dbReference>
<feature type="domain" description="Myb-like" evidence="10">
    <location>
        <begin position="94"/>
        <end position="137"/>
    </location>
</feature>
<dbReference type="PANTHER" id="PTHR12374">
    <property type="entry name" value="TRANSCRIPTIONAL ADAPTOR 2 ADA2 -RELATED"/>
    <property type="match status" value="1"/>
</dbReference>
<dbReference type="PROSITE" id="PS50135">
    <property type="entry name" value="ZF_ZZ_2"/>
    <property type="match status" value="1"/>
</dbReference>
<dbReference type="PANTHER" id="PTHR12374:SF20">
    <property type="entry name" value="TRANSCRIPTIONAL ADAPTER 2-ALPHA"/>
    <property type="match status" value="1"/>
</dbReference>
<dbReference type="Pfam" id="PF00249">
    <property type="entry name" value="Myb_DNA-binding"/>
    <property type="match status" value="1"/>
</dbReference>
<organism evidence="14 15">
    <name type="scientific">Gonapodya prolifera (strain JEL478)</name>
    <name type="common">Monoblepharis prolifera</name>
    <dbReference type="NCBI Taxonomy" id="1344416"/>
    <lineage>
        <taxon>Eukaryota</taxon>
        <taxon>Fungi</taxon>
        <taxon>Fungi incertae sedis</taxon>
        <taxon>Chytridiomycota</taxon>
        <taxon>Chytridiomycota incertae sedis</taxon>
        <taxon>Monoblepharidomycetes</taxon>
        <taxon>Monoblepharidales</taxon>
        <taxon>Gonapodyaceae</taxon>
        <taxon>Gonapodya</taxon>
    </lineage>
</organism>
<dbReference type="PROSITE" id="PS51293">
    <property type="entry name" value="SANT"/>
    <property type="match status" value="1"/>
</dbReference>
<dbReference type="SUPFAM" id="SSF57850">
    <property type="entry name" value="RING/U-box"/>
    <property type="match status" value="1"/>
</dbReference>
<sequence length="581" mass="65454">MTGPEALTASPRKSQVRADVLDGPEDPDSRYNCDDCSQDITDVVRITCASCDDVDLCVSCFAKGSEPATRPDHRNDHPYRVIEVLDFPVFDPLWSANEELLLIENLEHCGLGNWEQVSRQMCTKTKEECLKHYEEVYINSSSWPIPDMLIEFRKEANRRRIKRKAMEVTLSTPSKKKATQSIKTLESNPGQVHEIRGYMPGRGEYDIEPENSAEDIVKDITFDVEDGPGAVLGLPTDEDLKLAILDVYNEKLNIREDQKRLVKGMGLLEYGKLTNLERQRKAEERAVYNRAKVFARCISKTDFEEWMQGFYEELDLRRQIAQLQEWRRMGVRTAEEGEQYESHKVERADNIHALRLRLNVGPLKNSIATSAAMDLLERNFGPGTGVKVAKESTPRFIGSGVNLISPPTTDDNIPVNKQLTPPSTSVSNISVTILRIIAPTAPASTLRQPRFTRPSTTSLDITKADGVELLSPPEQLLCSTLRLPPGPYLIIREKCIKESVKLGGIRRMQMRDFIKIDVNKAGPIYDAFLEWGWIRKPEGNSHHAPGPTATLEPNTLPPNLQIVPSAAESAAYPPHMLYYYP</sequence>
<keyword evidence="6 7" id="KW-0539">Nucleus</keyword>
<evidence type="ECO:0000256" key="3">
    <source>
        <dbReference type="ARBA" id="ARBA00022833"/>
    </source>
</evidence>
<keyword evidence="5 7" id="KW-0804">Transcription</keyword>
<dbReference type="PROSITE" id="PS50090">
    <property type="entry name" value="MYB_LIKE"/>
    <property type="match status" value="1"/>
</dbReference>
<dbReference type="PROSITE" id="PS01357">
    <property type="entry name" value="ZF_ZZ_1"/>
    <property type="match status" value="1"/>
</dbReference>
<dbReference type="SUPFAM" id="SSF46689">
    <property type="entry name" value="Homeodomain-like"/>
    <property type="match status" value="2"/>
</dbReference>